<evidence type="ECO:0000256" key="1">
    <source>
        <dbReference type="SAM" id="SignalP"/>
    </source>
</evidence>
<dbReference type="RefSeq" id="XP_008598008.1">
    <property type="nucleotide sequence ID" value="XM_008599786.1"/>
</dbReference>
<dbReference type="EMBL" id="JH725160">
    <property type="protein sequence ID" value="EJP66196.1"/>
    <property type="molecule type" value="Genomic_DNA"/>
</dbReference>
<sequence>MKFATTLLPLLTTVVAASPTLVEDENLETRQVGPVVCYLFTTTASWFCSNIGSDYPWCQDYFKLGKCLCDANTAPIQRKYQCVSDKDNQISTTYHDYDGNLTGRLPTGGSDVGIGRRDVGIDQLAQGYVWHAKIVTDKIQDQSVRSSRSTSSSGPAN</sequence>
<reference evidence="2 3" key="1">
    <citation type="journal article" date="2012" name="Sci. Rep.">
        <title>Genomic perspectives on the evolution of fungal entomopathogenicity in Beauveria bassiana.</title>
        <authorList>
            <person name="Xiao G."/>
            <person name="Ying S.H."/>
            <person name="Zheng P."/>
            <person name="Wang Z.L."/>
            <person name="Zhang S."/>
            <person name="Xie X.Q."/>
            <person name="Shang Y."/>
            <person name="St Leger R.J."/>
            <person name="Zhao G.P."/>
            <person name="Wang C."/>
            <person name="Feng M.G."/>
        </authorList>
    </citation>
    <scope>NUCLEOTIDE SEQUENCE [LARGE SCALE GENOMIC DNA]</scope>
    <source>
        <strain evidence="2 3">ARSEF 2860</strain>
    </source>
</reference>
<dbReference type="AlphaFoldDB" id="J5JUL4"/>
<dbReference type="HOGENOM" id="CLU_1677532_0_0_1"/>
<dbReference type="InParanoid" id="J5JUL4"/>
<feature type="signal peptide" evidence="1">
    <location>
        <begin position="1"/>
        <end position="17"/>
    </location>
</feature>
<keyword evidence="3" id="KW-1185">Reference proteome</keyword>
<evidence type="ECO:0000313" key="2">
    <source>
        <dbReference type="EMBL" id="EJP66196.1"/>
    </source>
</evidence>
<keyword evidence="1" id="KW-0732">Signal</keyword>
<organism evidence="2 3">
    <name type="scientific">Beauveria bassiana (strain ARSEF 2860)</name>
    <name type="common">White muscardine disease fungus</name>
    <name type="synonym">Tritirachium shiotae</name>
    <dbReference type="NCBI Taxonomy" id="655819"/>
    <lineage>
        <taxon>Eukaryota</taxon>
        <taxon>Fungi</taxon>
        <taxon>Dikarya</taxon>
        <taxon>Ascomycota</taxon>
        <taxon>Pezizomycotina</taxon>
        <taxon>Sordariomycetes</taxon>
        <taxon>Hypocreomycetidae</taxon>
        <taxon>Hypocreales</taxon>
        <taxon>Cordycipitaceae</taxon>
        <taxon>Beauveria</taxon>
    </lineage>
</organism>
<name>J5JUL4_BEAB2</name>
<feature type="chain" id="PRO_5003784054" evidence="1">
    <location>
        <begin position="18"/>
        <end position="157"/>
    </location>
</feature>
<proteinExistence type="predicted"/>
<evidence type="ECO:0000313" key="3">
    <source>
        <dbReference type="Proteomes" id="UP000002762"/>
    </source>
</evidence>
<gene>
    <name evidence="2" type="ORF">BBA_04689</name>
</gene>
<accession>J5JUL4</accession>
<protein>
    <submittedName>
        <fullName evidence="2">Uncharacterized protein</fullName>
    </submittedName>
</protein>
<dbReference type="GeneID" id="19887701"/>
<dbReference type="Proteomes" id="UP000002762">
    <property type="component" value="Unassembled WGS sequence"/>
</dbReference>